<evidence type="ECO:0000259" key="2">
    <source>
        <dbReference type="Pfam" id="PF13579"/>
    </source>
</evidence>
<dbReference type="Proteomes" id="UP000316598">
    <property type="component" value="Unassembled WGS sequence"/>
</dbReference>
<sequence length="356" mass="39089">MKIGIIGHLKFPIAKPFAGGLETFTHQFVSRLVSRGHQVTLFAAGDSDPRLPVHPVVAAGTIPDSQRRLGHYDVEWVESVEDEAYANLMANLASSNFDVIHNHSLSPIPLRFASTLPVRMLTTLHAPPLPRMVDEIRDRGPLACGDFVNISEANANAWSIALPRQTVIHNGVDTDFWKTCSSTKTQRAIWFGRILSDKGTHYAIDAAHRAGLSIDVVGPISDQQYFDREVFPRLQPGDAFLGHRDHDELCQLISRSAVALVTPCWDEPFGLVVAEALACGTPVAGFARGALPELITQHVGQLAAPDNVDELAHAVKRCLQLSGEVCRRVAQEQFGLLRMVRNYEQLYQIAPTEVAA</sequence>
<evidence type="ECO:0000313" key="4">
    <source>
        <dbReference type="Proteomes" id="UP000316598"/>
    </source>
</evidence>
<dbReference type="GO" id="GO:0004373">
    <property type="term" value="F:alpha-1,4-glucan glucosyltransferase (UDP-glucose donor) activity"/>
    <property type="evidence" value="ECO:0007669"/>
    <property type="project" value="UniProtKB-EC"/>
</dbReference>
<protein>
    <submittedName>
        <fullName evidence="3">Glycogen synthase</fullName>
        <ecNumber evidence="3">2.4.1.11</ecNumber>
    </submittedName>
</protein>
<dbReference type="RefSeq" id="WP_146514810.1">
    <property type="nucleotide sequence ID" value="NZ_SJPI01000001.1"/>
</dbReference>
<dbReference type="InterPro" id="IPR001296">
    <property type="entry name" value="Glyco_trans_1"/>
</dbReference>
<evidence type="ECO:0000313" key="3">
    <source>
        <dbReference type="EMBL" id="TWT54831.1"/>
    </source>
</evidence>
<accession>A0A5C5WXI1</accession>
<dbReference type="SUPFAM" id="SSF53756">
    <property type="entry name" value="UDP-Glycosyltransferase/glycogen phosphorylase"/>
    <property type="match status" value="1"/>
</dbReference>
<dbReference type="EC" id="2.4.1.11" evidence="3"/>
<comment type="caution">
    <text evidence="3">The sequence shown here is derived from an EMBL/GenBank/DDBJ whole genome shotgun (WGS) entry which is preliminary data.</text>
</comment>
<dbReference type="CDD" id="cd03802">
    <property type="entry name" value="GT4_AviGT4-like"/>
    <property type="match status" value="1"/>
</dbReference>
<keyword evidence="4" id="KW-1185">Reference proteome</keyword>
<feature type="domain" description="Glycosyl transferase family 1" evidence="1">
    <location>
        <begin position="175"/>
        <end position="330"/>
    </location>
</feature>
<reference evidence="3 4" key="1">
    <citation type="submission" date="2019-02" db="EMBL/GenBank/DDBJ databases">
        <title>Deep-cultivation of Planctomycetes and their phenomic and genomic characterization uncovers novel biology.</title>
        <authorList>
            <person name="Wiegand S."/>
            <person name="Jogler M."/>
            <person name="Boedeker C."/>
            <person name="Pinto D."/>
            <person name="Vollmers J."/>
            <person name="Rivas-Marin E."/>
            <person name="Kohn T."/>
            <person name="Peeters S.H."/>
            <person name="Heuer A."/>
            <person name="Rast P."/>
            <person name="Oberbeckmann S."/>
            <person name="Bunk B."/>
            <person name="Jeske O."/>
            <person name="Meyerdierks A."/>
            <person name="Storesund J.E."/>
            <person name="Kallscheuer N."/>
            <person name="Luecker S."/>
            <person name="Lage O.M."/>
            <person name="Pohl T."/>
            <person name="Merkel B.J."/>
            <person name="Hornburger P."/>
            <person name="Mueller R.-W."/>
            <person name="Bruemmer F."/>
            <person name="Labrenz M."/>
            <person name="Spormann A.M."/>
            <person name="Op Den Camp H."/>
            <person name="Overmann J."/>
            <person name="Amann R."/>
            <person name="Jetten M.S.M."/>
            <person name="Mascher T."/>
            <person name="Medema M.H."/>
            <person name="Devos D.P."/>
            <person name="Kaster A.-K."/>
            <person name="Ovreas L."/>
            <person name="Rohde M."/>
            <person name="Galperin M.Y."/>
            <person name="Jogler C."/>
        </authorList>
    </citation>
    <scope>NUCLEOTIDE SEQUENCE [LARGE SCALE GENOMIC DNA]</scope>
    <source>
        <strain evidence="3 4">Pla22</strain>
    </source>
</reference>
<dbReference type="EMBL" id="SJPI01000001">
    <property type="protein sequence ID" value="TWT54831.1"/>
    <property type="molecule type" value="Genomic_DNA"/>
</dbReference>
<dbReference type="OrthoDB" id="9795068at2"/>
<keyword evidence="3" id="KW-0328">Glycosyltransferase</keyword>
<dbReference type="Gene3D" id="3.40.50.2000">
    <property type="entry name" value="Glycogen Phosphorylase B"/>
    <property type="match status" value="2"/>
</dbReference>
<organism evidence="3 4">
    <name type="scientific">Rubripirellula amarantea</name>
    <dbReference type="NCBI Taxonomy" id="2527999"/>
    <lineage>
        <taxon>Bacteria</taxon>
        <taxon>Pseudomonadati</taxon>
        <taxon>Planctomycetota</taxon>
        <taxon>Planctomycetia</taxon>
        <taxon>Pirellulales</taxon>
        <taxon>Pirellulaceae</taxon>
        <taxon>Rubripirellula</taxon>
    </lineage>
</organism>
<keyword evidence="3" id="KW-0808">Transferase</keyword>
<dbReference type="Pfam" id="PF13579">
    <property type="entry name" value="Glyco_trans_4_4"/>
    <property type="match status" value="1"/>
</dbReference>
<dbReference type="Pfam" id="PF00534">
    <property type="entry name" value="Glycos_transf_1"/>
    <property type="match status" value="1"/>
</dbReference>
<dbReference type="PANTHER" id="PTHR12526">
    <property type="entry name" value="GLYCOSYLTRANSFERASE"/>
    <property type="match status" value="1"/>
</dbReference>
<name>A0A5C5WXI1_9BACT</name>
<dbReference type="AlphaFoldDB" id="A0A5C5WXI1"/>
<dbReference type="PANTHER" id="PTHR12526:SF595">
    <property type="entry name" value="BLL5217 PROTEIN"/>
    <property type="match status" value="1"/>
</dbReference>
<dbReference type="InterPro" id="IPR028098">
    <property type="entry name" value="Glyco_trans_4-like_N"/>
</dbReference>
<proteinExistence type="predicted"/>
<evidence type="ECO:0000259" key="1">
    <source>
        <dbReference type="Pfam" id="PF00534"/>
    </source>
</evidence>
<gene>
    <name evidence="3" type="ORF">Pla22_24850</name>
</gene>
<feature type="domain" description="Glycosyltransferase subfamily 4-like N-terminal" evidence="2">
    <location>
        <begin position="19"/>
        <end position="128"/>
    </location>
</feature>